<feature type="compositionally biased region" description="Polar residues" evidence="10">
    <location>
        <begin position="930"/>
        <end position="947"/>
    </location>
</feature>
<dbReference type="PROSITE" id="PS51517">
    <property type="entry name" value="NDT80"/>
    <property type="match status" value="1"/>
</dbReference>
<dbReference type="PROSITE" id="PS51688">
    <property type="entry name" value="ICA"/>
    <property type="match status" value="1"/>
</dbReference>
<accession>A0A8J9ZLQ6</accession>
<dbReference type="Pfam" id="PF13888">
    <property type="entry name" value="MRF_C2"/>
    <property type="match status" value="1"/>
</dbReference>
<feature type="region of interest" description="Disordered" evidence="10">
    <location>
        <begin position="923"/>
        <end position="950"/>
    </location>
</feature>
<feature type="region of interest" description="Disordered" evidence="10">
    <location>
        <begin position="673"/>
        <end position="693"/>
    </location>
</feature>
<evidence type="ECO:0000256" key="4">
    <source>
        <dbReference type="ARBA" id="ARBA00022837"/>
    </source>
</evidence>
<dbReference type="InterPro" id="IPR018247">
    <property type="entry name" value="EF_Hand_1_Ca_BS"/>
</dbReference>
<evidence type="ECO:0000256" key="7">
    <source>
        <dbReference type="ARBA" id="ARBA00023136"/>
    </source>
</evidence>
<dbReference type="PANTHER" id="PTHR13029:SF18">
    <property type="entry name" value="MYELIN REGULATORY FACTOR HOMOLOG 1"/>
    <property type="match status" value="1"/>
</dbReference>
<dbReference type="InterPro" id="IPR037141">
    <property type="entry name" value="NDT80_DNA-bd_dom_sf"/>
</dbReference>
<keyword evidence="3 11" id="KW-0812">Transmembrane</keyword>
<evidence type="ECO:0000313" key="14">
    <source>
        <dbReference type="EMBL" id="CAH1257005.1"/>
    </source>
</evidence>
<feature type="transmembrane region" description="Helical" evidence="11">
    <location>
        <begin position="700"/>
        <end position="725"/>
    </location>
</feature>
<keyword evidence="4" id="KW-0106">Calcium</keyword>
<evidence type="ECO:0000256" key="11">
    <source>
        <dbReference type="SAM" id="Phobius"/>
    </source>
</evidence>
<dbReference type="GO" id="GO:0003700">
    <property type="term" value="F:DNA-binding transcription factor activity"/>
    <property type="evidence" value="ECO:0007669"/>
    <property type="project" value="UniProtKB-UniRule"/>
</dbReference>
<dbReference type="InterPro" id="IPR030392">
    <property type="entry name" value="S74_ICA"/>
</dbReference>
<dbReference type="GO" id="GO:0005789">
    <property type="term" value="C:endoplasmic reticulum membrane"/>
    <property type="evidence" value="ECO:0007669"/>
    <property type="project" value="TreeGrafter"/>
</dbReference>
<feature type="region of interest" description="Disordered" evidence="10">
    <location>
        <begin position="213"/>
        <end position="234"/>
    </location>
</feature>
<organism evidence="14 15">
    <name type="scientific">Branchiostoma lanceolatum</name>
    <name type="common">Common lancelet</name>
    <name type="synonym">Amphioxus lanceolatum</name>
    <dbReference type="NCBI Taxonomy" id="7740"/>
    <lineage>
        <taxon>Eukaryota</taxon>
        <taxon>Metazoa</taxon>
        <taxon>Chordata</taxon>
        <taxon>Cephalochordata</taxon>
        <taxon>Leptocardii</taxon>
        <taxon>Amphioxiformes</taxon>
        <taxon>Branchiostomatidae</taxon>
        <taxon>Branchiostoma</taxon>
    </lineage>
</organism>
<dbReference type="Pfam" id="PF13884">
    <property type="entry name" value="Peptidase_S74"/>
    <property type="match status" value="1"/>
</dbReference>
<dbReference type="Gene3D" id="2.60.40.1390">
    <property type="entry name" value="NDT80 DNA-binding domain"/>
    <property type="match status" value="2"/>
</dbReference>
<dbReference type="PANTHER" id="PTHR13029">
    <property type="match status" value="1"/>
</dbReference>
<dbReference type="Pfam" id="PF13887">
    <property type="entry name" value="MYRF_ICA"/>
    <property type="match status" value="1"/>
</dbReference>
<dbReference type="EMBL" id="OV696688">
    <property type="protein sequence ID" value="CAH1257005.1"/>
    <property type="molecule type" value="Genomic_DNA"/>
</dbReference>
<dbReference type="SUPFAM" id="SSF49417">
    <property type="entry name" value="p53-like transcription factors"/>
    <property type="match status" value="1"/>
</dbReference>
<dbReference type="PROSITE" id="PS00018">
    <property type="entry name" value="EF_HAND_1"/>
    <property type="match status" value="1"/>
</dbReference>
<dbReference type="SUPFAM" id="SSF47473">
    <property type="entry name" value="EF-hand"/>
    <property type="match status" value="1"/>
</dbReference>
<evidence type="ECO:0000256" key="5">
    <source>
        <dbReference type="ARBA" id="ARBA00022989"/>
    </source>
</evidence>
<keyword evidence="6 8" id="KW-0238">DNA-binding</keyword>
<dbReference type="InterPro" id="IPR051577">
    <property type="entry name" value="MRF-like"/>
</dbReference>
<feature type="DNA-binding region" description="NDT80" evidence="8">
    <location>
        <begin position="195"/>
        <end position="473"/>
    </location>
</feature>
<reference evidence="14" key="1">
    <citation type="submission" date="2022-01" db="EMBL/GenBank/DDBJ databases">
        <authorList>
            <person name="Braso-Vives M."/>
        </authorList>
    </citation>
    <scope>NUCLEOTIDE SEQUENCE</scope>
</reference>
<feature type="compositionally biased region" description="Basic residues" evidence="10">
    <location>
        <begin position="673"/>
        <end position="685"/>
    </location>
</feature>
<evidence type="ECO:0000259" key="12">
    <source>
        <dbReference type="PROSITE" id="PS51517"/>
    </source>
</evidence>
<dbReference type="InterPro" id="IPR011992">
    <property type="entry name" value="EF-hand-dom_pair"/>
</dbReference>
<dbReference type="AlphaFoldDB" id="A0A8J9ZLQ6"/>
<evidence type="ECO:0000256" key="9">
    <source>
        <dbReference type="SAM" id="Coils"/>
    </source>
</evidence>
<feature type="region of interest" description="Disordered" evidence="10">
    <location>
        <begin position="969"/>
        <end position="992"/>
    </location>
</feature>
<dbReference type="InterPro" id="IPR024061">
    <property type="entry name" value="NDT80_DNA-bd_dom"/>
</dbReference>
<comment type="subcellular location">
    <subcellularLocation>
        <location evidence="1">Membrane</location>
        <topology evidence="1">Single-pass membrane protein</topology>
    </subcellularLocation>
</comment>
<dbReference type="OrthoDB" id="27041at2759"/>
<evidence type="ECO:0000256" key="2">
    <source>
        <dbReference type="ARBA" id="ARBA00008221"/>
    </source>
</evidence>
<protein>
    <submittedName>
        <fullName evidence="14">MYRF protein</fullName>
    </submittedName>
</protein>
<feature type="compositionally biased region" description="Polar residues" evidence="10">
    <location>
        <begin position="71"/>
        <end position="89"/>
    </location>
</feature>
<dbReference type="Pfam" id="PF05224">
    <property type="entry name" value="NDT80_PhoG"/>
    <property type="match status" value="1"/>
</dbReference>
<feature type="coiled-coil region" evidence="9">
    <location>
        <begin position="613"/>
        <end position="643"/>
    </location>
</feature>
<dbReference type="Proteomes" id="UP000838412">
    <property type="component" value="Chromosome 3"/>
</dbReference>
<evidence type="ECO:0000256" key="6">
    <source>
        <dbReference type="ARBA" id="ARBA00023125"/>
    </source>
</evidence>
<evidence type="ECO:0000256" key="3">
    <source>
        <dbReference type="ARBA" id="ARBA00022692"/>
    </source>
</evidence>
<evidence type="ECO:0000256" key="1">
    <source>
        <dbReference type="ARBA" id="ARBA00004167"/>
    </source>
</evidence>
<evidence type="ECO:0000256" key="10">
    <source>
        <dbReference type="SAM" id="MobiDB-lite"/>
    </source>
</evidence>
<keyword evidence="9" id="KW-0175">Coiled coil</keyword>
<dbReference type="GO" id="GO:0043565">
    <property type="term" value="F:sequence-specific DNA binding"/>
    <property type="evidence" value="ECO:0007669"/>
    <property type="project" value="TreeGrafter"/>
</dbReference>
<feature type="domain" description="NDT80" evidence="12">
    <location>
        <begin position="195"/>
        <end position="473"/>
    </location>
</feature>
<dbReference type="InterPro" id="IPR008967">
    <property type="entry name" value="p53-like_TF_DNA-bd_sf"/>
</dbReference>
<dbReference type="FunFam" id="2.60.40.1390:FF:000013">
    <property type="entry name" value="Uncharacterized protein"/>
    <property type="match status" value="1"/>
</dbReference>
<dbReference type="GO" id="GO:0016540">
    <property type="term" value="P:protein autoprocessing"/>
    <property type="evidence" value="ECO:0007669"/>
    <property type="project" value="InterPro"/>
</dbReference>
<comment type="similarity">
    <text evidence="2">Belongs to the MRF family.</text>
</comment>
<sequence length="1158" mass="127034">MNAQEWSCDYDITERYVIAALYLLPVGTIVCAAGDNISELSAELDFQQLHDFITQDEPDVYFPDIQGGQPTTVGFTAGTSVPTTSQAQAQAPGPNQYRHNDLNGYIGPLPDSPPDSSSEPCSPPQDLPADGQPSAGLMDSGYSQCSLRDSNAQMVQLPQPGSYMKQEPMQMPYQTMPGQQQPTASYGSMPPPHQMLDMSAQGNQLLSQIVTNSPQPQRAAAKKRKHSESPAGSVNAGMVGGLLTHIKQEPGLVSDCLGDFGIDPDQISLDGSMYMESSTYQTIKWQAHTPGSWHKLYDAHHSELPAPSYRVDADKGFNFSTVDDSFVCQKKNHFQVTVHAGLAGHPKYIKDGNHYKAIQKYCVHICGVKFESITQSIRVEQSQSDRSKKPFHPAHLELHPDKVVKMTLGRLHFSETTSNNMRKKGRPNPDQRYFMLVVALHAHTSNGHYLVAAHSSEKIIVRASNPGQFESDDISWQRAQSPDAIFHQGRVGVNTDRPDEALVVHGNVKVSGHIMQPSDMRAKENIKEADTKEALTNVAQLKVYNYNYKPEFAEKMGIDQVDDKGVLAQQVKEVIPDAVIETGEDIALEGGETINNLLVVNKDRIYMENVGAVKELCKLTDNLETRIDELERMNKKLAKLKRLDSIKSTSSTSTATTVGSRCGSTAASYKGKCMKNNRHGRHHGPHQPQTPESRFCSQRFMQGAVIALVLIMAFCVVAMTTLYVLETQTTTTTTSTDVVQTVSLAEIASWNDMDLDSDNTISPTEFVTVISGAKLFDHLDTDGNMYLWQDQLVPLVSVDSYHMMDMNNDTWVSADEAHKSGILQLVFQNFDENGDDSLQPVEAEKMLEAVRNIPTEPPINPEIPTANPAVALDTTTLYPVGVHPIELGTSSPVNGTESALPQIYCCAHVPHHSRVPTVPPIVPTSAVPHVTTSGPDKSSQSGFNPSKPQVIIQDGSYKNMSQGSLIPTAKDASDLKPLDDSGIQNEPIDHKGSNIKRRATEEDVGEGPVVSLLSTVVTAMGIVEKDLVLEQNLCSAQNFCSGGNYSLQISMYTPMQLLTLEFNTSQPVDIKLCGQLTDSVCPEQDTDIDQPNTVEEQTTLTTGHHHLWDVDAALFPQTTYIFRVVEMGTDTGCSASQDLAGLQYVEYTITFQRLCDAR</sequence>
<feature type="region of interest" description="Disordered" evidence="10">
    <location>
        <begin position="71"/>
        <end position="144"/>
    </location>
</feature>
<dbReference type="GO" id="GO:0005634">
    <property type="term" value="C:nucleus"/>
    <property type="evidence" value="ECO:0007669"/>
    <property type="project" value="TreeGrafter"/>
</dbReference>
<evidence type="ECO:0000313" key="15">
    <source>
        <dbReference type="Proteomes" id="UP000838412"/>
    </source>
</evidence>
<keyword evidence="5 11" id="KW-1133">Transmembrane helix</keyword>
<keyword evidence="15" id="KW-1185">Reference proteome</keyword>
<dbReference type="InterPro" id="IPR025719">
    <property type="entry name" value="MYRF_C2"/>
</dbReference>
<evidence type="ECO:0000259" key="13">
    <source>
        <dbReference type="PROSITE" id="PS51688"/>
    </source>
</evidence>
<feature type="domain" description="Peptidase S74" evidence="13">
    <location>
        <begin position="518"/>
        <end position="627"/>
    </location>
</feature>
<dbReference type="Gene3D" id="1.10.238.10">
    <property type="entry name" value="EF-hand"/>
    <property type="match status" value="1"/>
</dbReference>
<evidence type="ECO:0000256" key="8">
    <source>
        <dbReference type="PROSITE-ProRule" id="PRU00850"/>
    </source>
</evidence>
<dbReference type="GO" id="GO:0045893">
    <property type="term" value="P:positive regulation of DNA-templated transcription"/>
    <property type="evidence" value="ECO:0007669"/>
    <property type="project" value="TreeGrafter"/>
</dbReference>
<dbReference type="InterPro" id="IPR026932">
    <property type="entry name" value="MYRF_ICA"/>
</dbReference>
<proteinExistence type="inferred from homology"/>
<gene>
    <name evidence="14" type="primary">MYRF</name>
    <name evidence="14" type="ORF">BLAG_LOCUS15072</name>
</gene>
<keyword evidence="7 11" id="KW-0472">Membrane</keyword>
<name>A0A8J9ZLQ6_BRALA</name>